<protein>
    <recommendedName>
        <fullName evidence="5">MtrB/PioB family decaheme-associated outer membrane protein</fullName>
    </recommendedName>
</protein>
<dbReference type="InterPro" id="IPR020016">
    <property type="entry name" value="Decahaem-assoc_OM_MtrB/PioB"/>
</dbReference>
<accession>A0A1F6TUY7</accession>
<evidence type="ECO:0000313" key="3">
    <source>
        <dbReference type="EMBL" id="OGI48915.1"/>
    </source>
</evidence>
<evidence type="ECO:0008006" key="5">
    <source>
        <dbReference type="Google" id="ProtNLM"/>
    </source>
</evidence>
<dbReference type="STRING" id="1817760.A2151_06245"/>
<dbReference type="Pfam" id="PF11854">
    <property type="entry name" value="MtrB_PioB"/>
    <property type="match status" value="1"/>
</dbReference>
<feature type="signal peptide" evidence="2">
    <location>
        <begin position="1"/>
        <end position="30"/>
    </location>
</feature>
<keyword evidence="2" id="KW-0732">Signal</keyword>
<feature type="region of interest" description="Disordered" evidence="1">
    <location>
        <begin position="45"/>
        <end position="74"/>
    </location>
</feature>
<dbReference type="EMBL" id="MFSU01000015">
    <property type="protein sequence ID" value="OGI48915.1"/>
    <property type="molecule type" value="Genomic_DNA"/>
</dbReference>
<sequence length="919" mass="99806">MKARIRSRLKILTLCVGAAVVQLAAAAAQADTGVGVDTVLGNALNPGTGNTMRDRDPAGLSGQPQTRRTPTGQLYELPYLPVTPKATESGWTYSGSVEAGVLGGDANEKNATFRMYKDLDNGLYLNNFEVEAEKADEARFVEAVGGGVGRNDQYFGVEFGRYNDWKVEAFYNETPHVFTSTYRSLWSGLGTDNLTLNALTPGGTTSAAVTGPNIVNALAATENSELSLVRKKGGVRYDTNLSDAWKFFGSYSNEKREGARPFAAVFGGGGGGGNVEIPESIDYNTHDLLAGLRYSDSLTSLNLQVAASLFRNNIDTMTFDNPLFITTNTIAGVPATTFTQGRYDLYPDNDYYNAKGEYARALPDFYSGRFTAVASLSRLRQNDNLIPPSMYPLTGGTINGVSTADNWNTTAALSKSSADAEINIRLLDLGLALNPTDALNVKGKVRYYETKNSTEYWACNPLTGQWGRLLNDGSGGNFPIPNATAGNNPVGTLNTAYNAAGCNLAATQALGLVPSAGNGGIRNIPFDYKQFNYTLGADYRVSTASSLNATFEREEYEREYRERDKTWEDKLKLGYTNRGIEDGTVRASYERTNRRGSEYHPDPYDPFFSTSLGPLPTATGTNVASWIHIMDSFRKFDLADRDQNILNARFNYMVATDLDVGVALQYKDARYPDSAYGRNDRQKQNSLSLDLNYQPSAEVAVYGFYSYQASRMHQTGLQANACVIGTTYNFLSNGAVQTTALTAAQIAAGITIVSTTTVTAADFLAVCGAASDTSPLYPTSRTWDVTSEDRNDTLGMGLRYDFGKAKLDLNYTYSTSRTQISYGYNAAALGLTAAQEALIGSGMPDLEFKQQILDASLLVPISKAAATRLFYRYEKGTIRDWHYDGVAQNPVPATNAVYLDAGPQDYKASVVGLFLQVAF</sequence>
<reference evidence="3 4" key="1">
    <citation type="journal article" date="2016" name="Nat. Commun.">
        <title>Thousands of microbial genomes shed light on interconnected biogeochemical processes in an aquifer system.</title>
        <authorList>
            <person name="Anantharaman K."/>
            <person name="Brown C.T."/>
            <person name="Hug L.A."/>
            <person name="Sharon I."/>
            <person name="Castelle C.J."/>
            <person name="Probst A.J."/>
            <person name="Thomas B.C."/>
            <person name="Singh A."/>
            <person name="Wilkins M.J."/>
            <person name="Karaoz U."/>
            <person name="Brodie E.L."/>
            <person name="Williams K.H."/>
            <person name="Hubbard S.S."/>
            <person name="Banfield J.F."/>
        </authorList>
    </citation>
    <scope>NUCLEOTIDE SEQUENCE [LARGE SCALE GENOMIC DNA]</scope>
</reference>
<evidence type="ECO:0000256" key="2">
    <source>
        <dbReference type="SAM" id="SignalP"/>
    </source>
</evidence>
<gene>
    <name evidence="3" type="ORF">A2151_06245</name>
</gene>
<organism evidence="3 4">
    <name type="scientific">Candidatus Muproteobacteria bacterium RBG_16_65_34</name>
    <dbReference type="NCBI Taxonomy" id="1817760"/>
    <lineage>
        <taxon>Bacteria</taxon>
        <taxon>Pseudomonadati</taxon>
        <taxon>Pseudomonadota</taxon>
        <taxon>Candidatus Muproteobacteria</taxon>
    </lineage>
</organism>
<dbReference type="SUPFAM" id="SSF56935">
    <property type="entry name" value="Porins"/>
    <property type="match status" value="1"/>
</dbReference>
<dbReference type="AlphaFoldDB" id="A0A1F6TUY7"/>
<proteinExistence type="predicted"/>
<feature type="compositionally biased region" description="Polar residues" evidence="1">
    <location>
        <begin position="62"/>
        <end position="72"/>
    </location>
</feature>
<evidence type="ECO:0000256" key="1">
    <source>
        <dbReference type="SAM" id="MobiDB-lite"/>
    </source>
</evidence>
<comment type="caution">
    <text evidence="3">The sequence shown here is derived from an EMBL/GenBank/DDBJ whole genome shotgun (WGS) entry which is preliminary data.</text>
</comment>
<feature type="chain" id="PRO_5009526863" description="MtrB/PioB family decaheme-associated outer membrane protein" evidence="2">
    <location>
        <begin position="31"/>
        <end position="919"/>
    </location>
</feature>
<evidence type="ECO:0000313" key="4">
    <source>
        <dbReference type="Proteomes" id="UP000178885"/>
    </source>
</evidence>
<name>A0A1F6TUY7_9PROT</name>
<dbReference type="Proteomes" id="UP000178885">
    <property type="component" value="Unassembled WGS sequence"/>
</dbReference>